<proteinExistence type="inferred from homology"/>
<feature type="domain" description="Thiolase C-terminal" evidence="7">
    <location>
        <begin position="252"/>
        <end position="365"/>
    </location>
</feature>
<feature type="region of interest" description="Disordered" evidence="5">
    <location>
        <begin position="122"/>
        <end position="145"/>
    </location>
</feature>
<dbReference type="STRING" id="1917485.BOO69_15785"/>
<dbReference type="InterPro" id="IPR020613">
    <property type="entry name" value="Thiolase_CS"/>
</dbReference>
<dbReference type="OrthoDB" id="7838428at2"/>
<dbReference type="AlphaFoldDB" id="A0A1J0WKJ7"/>
<keyword evidence="3 4" id="KW-0012">Acyltransferase</keyword>
<dbReference type="Gene3D" id="3.40.47.10">
    <property type="match status" value="1"/>
</dbReference>
<dbReference type="InterPro" id="IPR020617">
    <property type="entry name" value="Thiolase_C"/>
</dbReference>
<dbReference type="SUPFAM" id="SSF53901">
    <property type="entry name" value="Thiolase-like"/>
    <property type="match status" value="1"/>
</dbReference>
<evidence type="ECO:0000256" key="2">
    <source>
        <dbReference type="ARBA" id="ARBA00022679"/>
    </source>
</evidence>
<evidence type="ECO:0000313" key="9">
    <source>
        <dbReference type="Proteomes" id="UP000181897"/>
    </source>
</evidence>
<protein>
    <submittedName>
        <fullName evidence="8">Acetyl-CoA acetyltransferase</fullName>
    </submittedName>
</protein>
<dbReference type="Proteomes" id="UP000181897">
    <property type="component" value="Chromosome"/>
</dbReference>
<dbReference type="EMBL" id="CP018076">
    <property type="protein sequence ID" value="APE44704.1"/>
    <property type="molecule type" value="Genomic_DNA"/>
</dbReference>
<dbReference type="PROSITE" id="PS00737">
    <property type="entry name" value="THIOLASE_2"/>
    <property type="match status" value="1"/>
</dbReference>
<dbReference type="PIRSF" id="PIRSF000429">
    <property type="entry name" value="Ac-CoA_Ac_transf"/>
    <property type="match status" value="1"/>
</dbReference>
<dbReference type="PANTHER" id="PTHR18919">
    <property type="entry name" value="ACETYL-COA C-ACYLTRANSFERASE"/>
    <property type="match status" value="1"/>
</dbReference>
<evidence type="ECO:0000313" key="8">
    <source>
        <dbReference type="EMBL" id="APE44704.1"/>
    </source>
</evidence>
<accession>A0A1J0WKJ7</accession>
<evidence type="ECO:0000256" key="1">
    <source>
        <dbReference type="ARBA" id="ARBA00010982"/>
    </source>
</evidence>
<dbReference type="PANTHER" id="PTHR18919:SF107">
    <property type="entry name" value="ACETYL-COA ACETYLTRANSFERASE, CYTOSOLIC"/>
    <property type="match status" value="1"/>
</dbReference>
<dbReference type="InterPro" id="IPR020616">
    <property type="entry name" value="Thiolase_N"/>
</dbReference>
<evidence type="ECO:0000256" key="5">
    <source>
        <dbReference type="SAM" id="MobiDB-lite"/>
    </source>
</evidence>
<feature type="domain" description="Thiolase N-terminal" evidence="6">
    <location>
        <begin position="5"/>
        <end position="237"/>
    </location>
</feature>
<feature type="compositionally biased region" description="Basic and acidic residues" evidence="5">
    <location>
        <begin position="124"/>
        <end position="135"/>
    </location>
</feature>
<evidence type="ECO:0000256" key="4">
    <source>
        <dbReference type="RuleBase" id="RU003557"/>
    </source>
</evidence>
<dbReference type="Pfam" id="PF00108">
    <property type="entry name" value="Thiolase_N"/>
    <property type="match status" value="1"/>
</dbReference>
<dbReference type="KEGG" id="suam:BOO69_15785"/>
<dbReference type="GO" id="GO:0003988">
    <property type="term" value="F:acetyl-CoA C-acyltransferase activity"/>
    <property type="evidence" value="ECO:0007669"/>
    <property type="project" value="UniProtKB-ARBA"/>
</dbReference>
<keyword evidence="9" id="KW-1185">Reference proteome</keyword>
<organism evidence="8 9">
    <name type="scientific">Sulfitobacter alexandrii</name>
    <dbReference type="NCBI Taxonomy" id="1917485"/>
    <lineage>
        <taxon>Bacteria</taxon>
        <taxon>Pseudomonadati</taxon>
        <taxon>Pseudomonadota</taxon>
        <taxon>Alphaproteobacteria</taxon>
        <taxon>Rhodobacterales</taxon>
        <taxon>Roseobacteraceae</taxon>
        <taxon>Sulfitobacter</taxon>
    </lineage>
</organism>
<sequence>MTAWIAAACRSAVAPRDGAFAALSLQELAAPVIDAVLAQSGLEPSDVDELIASNALGAGGNPARVLALAASLPERVAGLSLDRQCAGGLDALNLARHMVLAGAADVVIAGGVESYSRRPVRMRTYPDGRPPERYEQASFTPWPDRDPDMTVAAQALGALLGIGRDEQDAWAMRSHRLARAAAPAPGEVVEIAGLRADSFTRDLRPALCRRAKVLCGDVTTANTAVAADGSAFVVVVSDRVARRLSVPCVALRGGRTLGGTPDLPGLAPVAAIREVLAAEGLRPADLSAAEVMEAYAVQAVACVREAGLDPEIVNGGGGALARGHPVGASGAINAVRLFHTLRRQGGTGLAAIAAAGGIGTALVLSA</sequence>
<dbReference type="NCBIfam" id="TIGR01930">
    <property type="entry name" value="AcCoA-C-Actrans"/>
    <property type="match status" value="1"/>
</dbReference>
<dbReference type="InterPro" id="IPR002155">
    <property type="entry name" value="Thiolase"/>
</dbReference>
<comment type="similarity">
    <text evidence="1 4">Belongs to the thiolase-like superfamily. Thiolase family.</text>
</comment>
<dbReference type="CDD" id="cd00751">
    <property type="entry name" value="thiolase"/>
    <property type="match status" value="1"/>
</dbReference>
<evidence type="ECO:0000256" key="3">
    <source>
        <dbReference type="ARBA" id="ARBA00023315"/>
    </source>
</evidence>
<dbReference type="RefSeq" id="WP_071973052.1">
    <property type="nucleotide sequence ID" value="NZ_CP018076.1"/>
</dbReference>
<keyword evidence="2 4" id="KW-0808">Transferase</keyword>
<name>A0A1J0WKJ7_9RHOB</name>
<evidence type="ECO:0000259" key="7">
    <source>
        <dbReference type="Pfam" id="PF02803"/>
    </source>
</evidence>
<reference evidence="8 9" key="1">
    <citation type="submission" date="2016-11" db="EMBL/GenBank/DDBJ databases">
        <title>Complete genome sequence of Sulfitobacter sp. AM1-D1, a toxic bacteria associated with marine dinoflagellate Alexandrium minutum in East China Sea.</title>
        <authorList>
            <person name="Yang Q."/>
            <person name="Zhang X."/>
            <person name="Tian X."/>
        </authorList>
    </citation>
    <scope>NUCLEOTIDE SEQUENCE [LARGE SCALE GENOMIC DNA]</scope>
    <source>
        <strain evidence="8 9">AM1-D1</strain>
    </source>
</reference>
<dbReference type="InterPro" id="IPR016039">
    <property type="entry name" value="Thiolase-like"/>
</dbReference>
<evidence type="ECO:0000259" key="6">
    <source>
        <dbReference type="Pfam" id="PF00108"/>
    </source>
</evidence>
<gene>
    <name evidence="8" type="ORF">BOO69_15785</name>
</gene>
<dbReference type="Pfam" id="PF02803">
    <property type="entry name" value="Thiolase_C"/>
    <property type="match status" value="1"/>
</dbReference>